<gene>
    <name evidence="1" type="ORF">HMPREF9233_00376</name>
</gene>
<accession>K9EEC5</accession>
<organism evidence="1 2">
    <name type="scientific">Actinobaculum massiliense ACS-171-V-Col2</name>
    <dbReference type="NCBI Taxonomy" id="883066"/>
    <lineage>
        <taxon>Bacteria</taxon>
        <taxon>Bacillati</taxon>
        <taxon>Actinomycetota</taxon>
        <taxon>Actinomycetes</taxon>
        <taxon>Actinomycetales</taxon>
        <taxon>Actinomycetaceae</taxon>
        <taxon>Actinobaculum</taxon>
    </lineage>
</organism>
<name>K9EEC5_9ACTO</name>
<dbReference type="AlphaFoldDB" id="K9EEC5"/>
<reference evidence="1 2" key="1">
    <citation type="submission" date="2012-09" db="EMBL/GenBank/DDBJ databases">
        <title>The Genome Sequence of Actinobaculum massiliae ACS-171-V-COL2.</title>
        <authorList>
            <consortium name="The Broad Institute Genome Sequencing Platform"/>
            <person name="Earl A."/>
            <person name="Ward D."/>
            <person name="Feldgarden M."/>
            <person name="Gevers D."/>
            <person name="Saerens B."/>
            <person name="Vaneechoutte M."/>
            <person name="Walker B."/>
            <person name="Young S.K."/>
            <person name="Zeng Q."/>
            <person name="Gargeya S."/>
            <person name="Fitzgerald M."/>
            <person name="Haas B."/>
            <person name="Abouelleil A."/>
            <person name="Alvarado L."/>
            <person name="Arachchi H.M."/>
            <person name="Berlin A."/>
            <person name="Chapman S.B."/>
            <person name="Goldberg J."/>
            <person name="Griggs A."/>
            <person name="Gujja S."/>
            <person name="Hansen M."/>
            <person name="Howarth C."/>
            <person name="Imamovic A."/>
            <person name="Larimer J."/>
            <person name="McCowen C."/>
            <person name="Montmayeur A."/>
            <person name="Murphy C."/>
            <person name="Neiman D."/>
            <person name="Pearson M."/>
            <person name="Priest M."/>
            <person name="Roberts A."/>
            <person name="Saif S."/>
            <person name="Shea T."/>
            <person name="Sisk P."/>
            <person name="Sykes S."/>
            <person name="Wortman J."/>
            <person name="Nusbaum C."/>
            <person name="Birren B."/>
        </authorList>
    </citation>
    <scope>NUCLEOTIDE SEQUENCE [LARGE SCALE GENOMIC DNA]</scope>
    <source>
        <strain evidence="2">ACS-171-V-Col2</strain>
    </source>
</reference>
<evidence type="ECO:0000313" key="1">
    <source>
        <dbReference type="EMBL" id="EKU95589.1"/>
    </source>
</evidence>
<dbReference type="STRING" id="202789.GCA_001457435_01761"/>
<evidence type="ECO:0000313" key="2">
    <source>
        <dbReference type="Proteomes" id="UP000009888"/>
    </source>
</evidence>
<dbReference type="HOGENOM" id="CLU_133073_0_0_11"/>
<dbReference type="PATRIC" id="fig|883066.3.peg.394"/>
<keyword evidence="2" id="KW-1185">Reference proteome</keyword>
<protein>
    <recommendedName>
        <fullName evidence="3">ATP/GTP-binding protein</fullName>
    </recommendedName>
</protein>
<proteinExistence type="predicted"/>
<sequence length="96" mass="11032">MRRSNKWHKPFRPVNERAALGGHTLETGPGGETYKVVRTTARKQYICPGCQGVIVLGEQNVVAWTEDTIWGAQAGIDGRRHWHRSCWQHRGRRGRR</sequence>
<comment type="caution">
    <text evidence="1">The sequence shown here is derived from an EMBL/GenBank/DDBJ whole genome shotgun (WGS) entry which is preliminary data.</text>
</comment>
<dbReference type="Proteomes" id="UP000009888">
    <property type="component" value="Unassembled WGS sequence"/>
</dbReference>
<dbReference type="EMBL" id="AGWL01000002">
    <property type="protein sequence ID" value="EKU95589.1"/>
    <property type="molecule type" value="Genomic_DNA"/>
</dbReference>
<dbReference type="RefSeq" id="WP_007000594.1">
    <property type="nucleotide sequence ID" value="NZ_JH992955.1"/>
</dbReference>
<evidence type="ECO:0008006" key="3">
    <source>
        <dbReference type="Google" id="ProtNLM"/>
    </source>
</evidence>